<evidence type="ECO:0000256" key="5">
    <source>
        <dbReference type="ARBA" id="ARBA00022857"/>
    </source>
</evidence>
<evidence type="ECO:0000259" key="13">
    <source>
        <dbReference type="Pfam" id="PF14748"/>
    </source>
</evidence>
<evidence type="ECO:0000313" key="14">
    <source>
        <dbReference type="EMBL" id="TNN20533.1"/>
    </source>
</evidence>
<evidence type="ECO:0000256" key="8">
    <source>
        <dbReference type="ARBA" id="ARBA00039786"/>
    </source>
</evidence>
<evidence type="ECO:0000256" key="6">
    <source>
        <dbReference type="ARBA" id="ARBA00023002"/>
    </source>
</evidence>
<protein>
    <recommendedName>
        <fullName evidence="8">Pyrroline-5-carboxylate reductase 3</fullName>
        <ecNumber evidence="3">1.5.1.2</ecNumber>
    </recommendedName>
    <alternativeName>
        <fullName evidence="9">Pyrroline-5-carboxylate reductase-like protein</fullName>
    </alternativeName>
</protein>
<evidence type="ECO:0000256" key="2">
    <source>
        <dbReference type="ARBA" id="ARBA00005525"/>
    </source>
</evidence>
<dbReference type="InterPro" id="IPR028939">
    <property type="entry name" value="P5C_Rdtase_cat_N"/>
</dbReference>
<dbReference type="PANTHER" id="PTHR11645:SF0">
    <property type="entry name" value="PYRROLINE-5-CARBOXYLATE REDUCTASE 3"/>
    <property type="match status" value="1"/>
</dbReference>
<dbReference type="Proteomes" id="UP000311919">
    <property type="component" value="Unassembled WGS sequence"/>
</dbReference>
<evidence type="ECO:0000313" key="15">
    <source>
        <dbReference type="Proteomes" id="UP000311919"/>
    </source>
</evidence>
<dbReference type="NCBIfam" id="TIGR00112">
    <property type="entry name" value="proC"/>
    <property type="match status" value="1"/>
</dbReference>
<evidence type="ECO:0000256" key="7">
    <source>
        <dbReference type="ARBA" id="ARBA00038523"/>
    </source>
</evidence>
<name>A0A4Z2DVD7_SCHJA</name>
<comment type="function">
    <text evidence="10">Oxidoreductase that catalyzes the last step in proline biosynthesis, which corresponds to the reduction of pyrroline-5-carboxylate (P5C) to L-proline using NAD(P)H. Proline is synthesized from either glutamate or ornithine; both are converted to P5C, and then to proline via pyrroline-5-carboxylate reductases (PYCRs). PYCR3 is exclusively linked to the biosynthesis of proline from ornithine.</text>
</comment>
<dbReference type="AlphaFoldDB" id="A0A4Z2DVD7"/>
<dbReference type="STRING" id="6182.A0A4Z2DVD7"/>
<dbReference type="EC" id="1.5.1.2" evidence="3"/>
<keyword evidence="5 11" id="KW-0521">NADP</keyword>
<comment type="pathway">
    <text evidence="1">Amino-acid biosynthesis; L-proline biosynthesis; L-proline from L-glutamate 5-semialdehyde: step 1/1.</text>
</comment>
<feature type="domain" description="Pyrroline-5-carboxylate reductase catalytic N-terminal" evidence="12">
    <location>
        <begin position="39"/>
        <end position="141"/>
    </location>
</feature>
<evidence type="ECO:0000256" key="4">
    <source>
        <dbReference type="ARBA" id="ARBA00022650"/>
    </source>
</evidence>
<dbReference type="HAMAP" id="MF_01925">
    <property type="entry name" value="P5C_reductase"/>
    <property type="match status" value="1"/>
</dbReference>
<comment type="caution">
    <text evidence="14">The sequence shown here is derived from an EMBL/GenBank/DDBJ whole genome shotgun (WGS) entry which is preliminary data.</text>
</comment>
<feature type="binding site" evidence="11">
    <location>
        <position position="100"/>
    </location>
    <ligand>
        <name>NADPH</name>
        <dbReference type="ChEBI" id="CHEBI:57783"/>
    </ligand>
</feature>
<evidence type="ECO:0000256" key="1">
    <source>
        <dbReference type="ARBA" id="ARBA00005205"/>
    </source>
</evidence>
<comment type="similarity">
    <text evidence="2">Belongs to the pyrroline-5-carboxylate reductase family.</text>
</comment>
<dbReference type="Gene3D" id="1.10.3730.10">
    <property type="entry name" value="ProC C-terminal domain-like"/>
    <property type="match status" value="1"/>
</dbReference>
<reference evidence="14 15" key="1">
    <citation type="submission" date="2019-03" db="EMBL/GenBank/DDBJ databases">
        <title>An improved genome assembly of the fluke Schistosoma japonicum.</title>
        <authorList>
            <person name="Hu W."/>
            <person name="Luo F."/>
            <person name="Yin M."/>
            <person name="Mo X."/>
            <person name="Sun C."/>
            <person name="Wu Q."/>
            <person name="Zhu B."/>
            <person name="Xiang M."/>
            <person name="Wang J."/>
            <person name="Wang Y."/>
            <person name="Zhang T."/>
            <person name="Xu B."/>
            <person name="Zheng H."/>
            <person name="Feng Z."/>
        </authorList>
    </citation>
    <scope>NUCLEOTIDE SEQUENCE [LARGE SCALE GENOMIC DNA]</scope>
    <source>
        <strain evidence="14">HuSjv2</strain>
        <tissue evidence="14">Worms</tissue>
    </source>
</reference>
<dbReference type="FunFam" id="1.10.3730.10:FF:000001">
    <property type="entry name" value="Pyrroline-5-carboxylate reductase"/>
    <property type="match status" value="1"/>
</dbReference>
<dbReference type="Gene3D" id="3.40.50.720">
    <property type="entry name" value="NAD(P)-binding Rossmann-like Domain"/>
    <property type="match status" value="1"/>
</dbReference>
<sequence length="316" mass="34355">MLLNSWYIVRKSSLFENILCTKRYGMSTDVKTILASKHYGFLGSGNMSQALVKGFLSSNTINSSQVTMTDRFGLSFPDAELQISLKSLCSKYGVEYLQANEPMVEKSDIIFACVKPHILLPVLKGLWNRLDNKLLISIAAGITLDQIQKAVPTSTRIIRIMPNTPCQVGVGTAVYAHTSTVTEHDIQLISALCSSIFPVFEAIPESLFNAAVAMSGSSPAFIYMVAEAITDAGVLLGLPRATAQKLIVNTILGSAVMMQKSDKNTTELKNNVCSPGGTTIHGVYALEKEAVTLAEQKEGPTYVLLNMFPKIYDSKD</sequence>
<dbReference type="InterPro" id="IPR000304">
    <property type="entry name" value="Pyrroline-COOH_reductase"/>
</dbReference>
<dbReference type="OrthoDB" id="10263291at2759"/>
<organism evidence="14 15">
    <name type="scientific">Schistosoma japonicum</name>
    <name type="common">Blood fluke</name>
    <dbReference type="NCBI Taxonomy" id="6182"/>
    <lineage>
        <taxon>Eukaryota</taxon>
        <taxon>Metazoa</taxon>
        <taxon>Spiralia</taxon>
        <taxon>Lophotrochozoa</taxon>
        <taxon>Platyhelminthes</taxon>
        <taxon>Trematoda</taxon>
        <taxon>Digenea</taxon>
        <taxon>Strigeidida</taxon>
        <taxon>Schistosomatoidea</taxon>
        <taxon>Schistosomatidae</taxon>
        <taxon>Schistosoma</taxon>
    </lineage>
</organism>
<dbReference type="InterPro" id="IPR036291">
    <property type="entry name" value="NAD(P)-bd_dom_sf"/>
</dbReference>
<dbReference type="GO" id="GO:0055129">
    <property type="term" value="P:L-proline biosynthetic process"/>
    <property type="evidence" value="ECO:0007669"/>
    <property type="project" value="UniProtKB-UniPathway"/>
</dbReference>
<dbReference type="InterPro" id="IPR029036">
    <property type="entry name" value="P5CR_dimer"/>
</dbReference>
<evidence type="ECO:0000256" key="11">
    <source>
        <dbReference type="PIRSR" id="PIRSR000193-1"/>
    </source>
</evidence>
<evidence type="ECO:0000256" key="9">
    <source>
        <dbReference type="ARBA" id="ARBA00042532"/>
    </source>
</evidence>
<accession>A0A4Z2DVD7</accession>
<feature type="binding site" evidence="11">
    <location>
        <begin position="42"/>
        <end position="47"/>
    </location>
    <ligand>
        <name>NADP(+)</name>
        <dbReference type="ChEBI" id="CHEBI:58349"/>
    </ligand>
</feature>
<dbReference type="Pfam" id="PF14748">
    <property type="entry name" value="P5CR_dimer"/>
    <property type="match status" value="1"/>
</dbReference>
<keyword evidence="4" id="KW-0028">Amino-acid biosynthesis</keyword>
<keyword evidence="6" id="KW-0560">Oxidoreductase</keyword>
<proteinExistence type="inferred from homology"/>
<gene>
    <name evidence="14" type="ORF">EWB00_003947</name>
</gene>
<dbReference type="SUPFAM" id="SSF48179">
    <property type="entry name" value="6-phosphogluconate dehydrogenase C-terminal domain-like"/>
    <property type="match status" value="1"/>
</dbReference>
<dbReference type="PANTHER" id="PTHR11645">
    <property type="entry name" value="PYRROLINE-5-CARBOXYLATE REDUCTASE"/>
    <property type="match status" value="1"/>
</dbReference>
<keyword evidence="4" id="KW-0641">Proline biosynthesis</keyword>
<evidence type="ECO:0000259" key="12">
    <source>
        <dbReference type="Pfam" id="PF03807"/>
    </source>
</evidence>
<keyword evidence="15" id="KW-1185">Reference proteome</keyword>
<dbReference type="UniPathway" id="UPA00098">
    <property type="reaction ID" value="UER00361"/>
</dbReference>
<feature type="domain" description="Pyrroline-5-carboxylate reductase dimerisation" evidence="13">
    <location>
        <begin position="205"/>
        <end position="292"/>
    </location>
</feature>
<dbReference type="PIRSF" id="PIRSF000193">
    <property type="entry name" value="Pyrrol-5-carb_rd"/>
    <property type="match status" value="1"/>
</dbReference>
<comment type="subunit">
    <text evidence="7">Homodecamer; composed of 5 homodimers.</text>
</comment>
<dbReference type="Pfam" id="PF03807">
    <property type="entry name" value="F420_oxidored"/>
    <property type="match status" value="1"/>
</dbReference>
<dbReference type="GO" id="GO:0004735">
    <property type="term" value="F:pyrroline-5-carboxylate reductase activity"/>
    <property type="evidence" value="ECO:0007669"/>
    <property type="project" value="UniProtKB-EC"/>
</dbReference>
<dbReference type="SUPFAM" id="SSF51735">
    <property type="entry name" value="NAD(P)-binding Rossmann-fold domains"/>
    <property type="match status" value="1"/>
</dbReference>
<dbReference type="EMBL" id="SKCS01000025">
    <property type="protein sequence ID" value="TNN20533.1"/>
    <property type="molecule type" value="Genomic_DNA"/>
</dbReference>
<dbReference type="InterPro" id="IPR008927">
    <property type="entry name" value="6-PGluconate_DH-like_C_sf"/>
</dbReference>
<evidence type="ECO:0000256" key="10">
    <source>
        <dbReference type="ARBA" id="ARBA00049975"/>
    </source>
</evidence>
<evidence type="ECO:0000256" key="3">
    <source>
        <dbReference type="ARBA" id="ARBA00012855"/>
    </source>
</evidence>